<evidence type="ECO:0000313" key="2">
    <source>
        <dbReference type="Proteomes" id="UP000185124"/>
    </source>
</evidence>
<protein>
    <submittedName>
        <fullName evidence="1">Uncharacterized protein</fullName>
    </submittedName>
</protein>
<dbReference type="OrthoDB" id="4273937at2"/>
<dbReference type="AlphaFoldDB" id="A0A1N6B8Q5"/>
<dbReference type="SUPFAM" id="SSF50370">
    <property type="entry name" value="Ricin B-like lectins"/>
    <property type="match status" value="1"/>
</dbReference>
<keyword evidence="2" id="KW-1185">Reference proteome</keyword>
<organism evidence="1 2">
    <name type="scientific">Micromonospora cremea</name>
    <dbReference type="NCBI Taxonomy" id="709881"/>
    <lineage>
        <taxon>Bacteria</taxon>
        <taxon>Bacillati</taxon>
        <taxon>Actinomycetota</taxon>
        <taxon>Actinomycetes</taxon>
        <taxon>Micromonosporales</taxon>
        <taxon>Micromonosporaceae</taxon>
        <taxon>Micromonospora</taxon>
    </lineage>
</organism>
<dbReference type="InterPro" id="IPR035992">
    <property type="entry name" value="Ricin_B-like_lectins"/>
</dbReference>
<dbReference type="STRING" id="709881.SAMN04489832_6927"/>
<reference evidence="2" key="1">
    <citation type="submission" date="2016-12" db="EMBL/GenBank/DDBJ databases">
        <authorList>
            <person name="Varghese N."/>
            <person name="Submissions S."/>
        </authorList>
    </citation>
    <scope>NUCLEOTIDE SEQUENCE [LARGE SCALE GENOMIC DNA]</scope>
    <source>
        <strain evidence="2">DSM 45599</strain>
    </source>
</reference>
<evidence type="ECO:0000313" key="1">
    <source>
        <dbReference type="EMBL" id="SIN42646.1"/>
    </source>
</evidence>
<dbReference type="EMBL" id="FSQT01000002">
    <property type="protein sequence ID" value="SIN42646.1"/>
    <property type="molecule type" value="Genomic_DNA"/>
</dbReference>
<name>A0A1N6B8Q5_9ACTN</name>
<dbReference type="Proteomes" id="UP000185124">
    <property type="component" value="Unassembled WGS sequence"/>
</dbReference>
<sequence length="54" mass="5518">MSGTPCGATPVGGARTGEIKALGKCADIASNLTDGRQLQIWTCNGSGAQRWTLP</sequence>
<dbReference type="RefSeq" id="WP_143728604.1">
    <property type="nucleotide sequence ID" value="NZ_FSQT01000002.1"/>
</dbReference>
<proteinExistence type="predicted"/>
<gene>
    <name evidence="1" type="ORF">SAMN04489832_6927</name>
</gene>
<dbReference type="Gene3D" id="2.80.10.50">
    <property type="match status" value="1"/>
</dbReference>
<dbReference type="PROSITE" id="PS50231">
    <property type="entry name" value="RICIN_B_LECTIN"/>
    <property type="match status" value="1"/>
</dbReference>
<accession>A0A1N6B8Q5</accession>